<dbReference type="SUPFAM" id="SSF69318">
    <property type="entry name" value="Integrin alpha N-terminal domain"/>
    <property type="match status" value="4"/>
</dbReference>
<keyword evidence="2" id="KW-0677">Repeat</keyword>
<evidence type="ECO:0000259" key="4">
    <source>
        <dbReference type="Pfam" id="PF18962"/>
    </source>
</evidence>
<dbReference type="Gene3D" id="2.130.10.130">
    <property type="entry name" value="Integrin alpha, N-terminal"/>
    <property type="match status" value="7"/>
</dbReference>
<dbReference type="InterPro" id="IPR013517">
    <property type="entry name" value="FG-GAP"/>
</dbReference>
<comment type="caution">
    <text evidence="5">The sequence shown here is derived from an EMBL/GenBank/DDBJ whole genome shotgun (WGS) entry which is preliminary data.</text>
</comment>
<dbReference type="NCBIfam" id="TIGR04183">
    <property type="entry name" value="Por_Secre_tail"/>
    <property type="match status" value="1"/>
</dbReference>
<evidence type="ECO:0000313" key="6">
    <source>
        <dbReference type="Proteomes" id="UP000600214"/>
    </source>
</evidence>
<feature type="domain" description="Secretion system C-terminal sorting" evidence="4">
    <location>
        <begin position="1234"/>
        <end position="1307"/>
    </location>
</feature>
<keyword evidence="1" id="KW-0732">Signal</keyword>
<dbReference type="RefSeq" id="WP_188937500.1">
    <property type="nucleotide sequence ID" value="NZ_BMIA01000004.1"/>
</dbReference>
<accession>A0ABQ1Z341</accession>
<dbReference type="Pfam" id="PF18962">
    <property type="entry name" value="Por_Secre_tail"/>
    <property type="match status" value="1"/>
</dbReference>
<dbReference type="PROSITE" id="PS51470">
    <property type="entry name" value="FG_GAP"/>
    <property type="match status" value="7"/>
</dbReference>
<dbReference type="SMART" id="SM00191">
    <property type="entry name" value="Int_alpha"/>
    <property type="match status" value="14"/>
</dbReference>
<evidence type="ECO:0000256" key="2">
    <source>
        <dbReference type="ARBA" id="ARBA00022737"/>
    </source>
</evidence>
<name>A0ABQ1Z341_9BACT</name>
<organism evidence="5 6">
    <name type="scientific">Dyadobacter endophyticus</name>
    <dbReference type="NCBI Taxonomy" id="1749036"/>
    <lineage>
        <taxon>Bacteria</taxon>
        <taxon>Pseudomonadati</taxon>
        <taxon>Bacteroidota</taxon>
        <taxon>Cytophagia</taxon>
        <taxon>Cytophagales</taxon>
        <taxon>Spirosomataceae</taxon>
        <taxon>Dyadobacter</taxon>
    </lineage>
</organism>
<keyword evidence="6" id="KW-1185">Reference proteome</keyword>
<dbReference type="InterPro" id="IPR013519">
    <property type="entry name" value="Int_alpha_beta-p"/>
</dbReference>
<dbReference type="Pfam" id="PF13517">
    <property type="entry name" value="FG-GAP_3"/>
    <property type="match status" value="4"/>
</dbReference>
<keyword evidence="3" id="KW-0325">Glycoprotein</keyword>
<dbReference type="Proteomes" id="UP000600214">
    <property type="component" value="Unassembled WGS sequence"/>
</dbReference>
<proteinExistence type="predicted"/>
<protein>
    <recommendedName>
        <fullName evidence="4">Secretion system C-terminal sorting domain-containing protein</fullName>
    </recommendedName>
</protein>
<dbReference type="PANTHER" id="PTHR23220">
    <property type="entry name" value="INTEGRIN ALPHA"/>
    <property type="match status" value="1"/>
</dbReference>
<evidence type="ECO:0000313" key="5">
    <source>
        <dbReference type="EMBL" id="GGH48476.1"/>
    </source>
</evidence>
<dbReference type="InterPro" id="IPR000413">
    <property type="entry name" value="Integrin_alpha"/>
</dbReference>
<dbReference type="InterPro" id="IPR026444">
    <property type="entry name" value="Secre_tail"/>
</dbReference>
<dbReference type="PANTHER" id="PTHR23220:SF133">
    <property type="entry name" value="INTEGRIN ALPHA-PS2"/>
    <property type="match status" value="1"/>
</dbReference>
<evidence type="ECO:0000256" key="1">
    <source>
        <dbReference type="ARBA" id="ARBA00022729"/>
    </source>
</evidence>
<reference evidence="6" key="1">
    <citation type="journal article" date="2019" name="Int. J. Syst. Evol. Microbiol.">
        <title>The Global Catalogue of Microorganisms (GCM) 10K type strain sequencing project: providing services to taxonomists for standard genome sequencing and annotation.</title>
        <authorList>
            <consortium name="The Broad Institute Genomics Platform"/>
            <consortium name="The Broad Institute Genome Sequencing Center for Infectious Disease"/>
            <person name="Wu L."/>
            <person name="Ma J."/>
        </authorList>
    </citation>
    <scope>NUCLEOTIDE SEQUENCE [LARGE SCALE GENOMIC DNA]</scope>
    <source>
        <strain evidence="6">CGMCC 1.15288</strain>
    </source>
</reference>
<sequence>MKRNITWTACILASLLIASGIRRTFLPAGKIAPVQPGSQIAPYAVFKPKLPAFPGQTKLSNVSKGESGEDIETLKGGDWYKKVIGDMERKSYFVAPSGDSVNSINPKQKMQAVYRSGGFALSNMPDRQELEKPGNGVSKDSSRQNWKLNMTVQGLYADGVLAISNDPNSKVATDTNEVTFTHHNQLVVQYQNREDGVRQNFIVKNKPSANAKELRVKMGFSEEWTVNQTDQNELQFALKNAEGDLATKVIYKDIKAWDANGNILAAKMETGNHQDFSLVVAVADAAYPVTIDPLSTTANTTLTGPSANASFGCSVASAGDVNADGYGDVIVGAYGLAANAGAAYIYMGSATGLSTSAARVLNGPANSYFGYAVASAGDVNGDGRGDVIVGAYQYANNAGAAYIYYGTATGINATPATILTGAAGSSLGISVSAIDLNADAYSDIIVGAPNFNAGTGRATVHLGKSTGISQTPDYILAGTVANGRFGRSVAGAGDVNGDVFGDMIVGASEANKAYVYHGNVDGMNASAASTLTSPAFNTSYGLSVSGAGDVDGDGYCEVIVGAYANNAAYVYKGSAAGTQTSPVKSLSGYGGVSVAGVGDVNGDGYADIMVGASGTGTYAGSAYLFQGSSLGLPAAPSQTFQGSVYYSFFGVSVAAAGDINGDGYSDAIIGASGTSSNTGSAYIYLGSPVMVTSPATFLTGTGDFGYSLAHAGDVNGDGYGDVVVGASHNSSRYGFVYLYLGSANGLSTSSSSVAGTFADSDFYGFSLARAGDVNGDGFSDIIVGTLNAGKAYVVHGSAQGQLILGATLQKTGEARFGFIVAGAGDINADGYDDVIVGSGTVSKAYVYMGSASGVATTPTTTLTRPDTNFGRGAGGIGDINGDGYADVMVAACHEVAAQTFPEMGYVYLGSAAGLSNFPSTVIFPPSGANGFGMRIVNAGDVNGDGYGDVMVGASSSYSLAGGAYLYKGSPSGISSSNYTPFPGAPGEYFGVGVSAGDINRDGYNDVVIGASDSKTVRIYKGSPAGLVYSNTISGSVNGFGFSVSASGDVNGDGYSDLIVGCTYGNSAFAYLGNGAGKRDNTLRLYNSDLTSRISASNNLATNFGVGLFVRPAGGTAYARLIWETKPQGVPFSSGSSITNYVGKTGTESYTNIGPAGVELKAVVAKIARYTRVRVRVEYWSAARPSGQTFGPWIYLQNHNLGVLNKNVPSARMDASGFFEAPKEEVVAAAFKLTVYPNPVVDKLNLKLEDGFKWNQVKNIQIISTNGNIMYNATQVQHGELNVSTLASGIYLIRLVYDDGKVYNSKFTVIR</sequence>
<evidence type="ECO:0000256" key="3">
    <source>
        <dbReference type="ARBA" id="ARBA00023180"/>
    </source>
</evidence>
<dbReference type="EMBL" id="BMIA01000004">
    <property type="protein sequence ID" value="GGH48476.1"/>
    <property type="molecule type" value="Genomic_DNA"/>
</dbReference>
<dbReference type="Pfam" id="PF01839">
    <property type="entry name" value="FG-GAP"/>
    <property type="match status" value="5"/>
</dbReference>
<dbReference type="PRINTS" id="PR01185">
    <property type="entry name" value="INTEGRINA"/>
</dbReference>
<gene>
    <name evidence="5" type="ORF">GCM10007423_49720</name>
</gene>
<dbReference type="InterPro" id="IPR028994">
    <property type="entry name" value="Integrin_alpha_N"/>
</dbReference>